<evidence type="ECO:0000313" key="13">
    <source>
        <dbReference type="Proteomes" id="UP000014254"/>
    </source>
</evidence>
<feature type="compositionally biased region" description="Basic and acidic residues" evidence="9">
    <location>
        <begin position="29"/>
        <end position="39"/>
    </location>
</feature>
<evidence type="ECO:0000256" key="6">
    <source>
        <dbReference type="PROSITE-ProRule" id="PRU00176"/>
    </source>
</evidence>
<dbReference type="SUPFAM" id="SSF90209">
    <property type="entry name" value="Ran binding protein zinc finger-like"/>
    <property type="match status" value="1"/>
</dbReference>
<evidence type="ECO:0000256" key="3">
    <source>
        <dbReference type="ARBA" id="ARBA00022771"/>
    </source>
</evidence>
<dbReference type="SMART" id="SM00360">
    <property type="entry name" value="RRM"/>
    <property type="match status" value="2"/>
</dbReference>
<dbReference type="SUPFAM" id="SSF54928">
    <property type="entry name" value="RNA-binding domain, RBD"/>
    <property type="match status" value="2"/>
</dbReference>
<evidence type="ECO:0000256" key="5">
    <source>
        <dbReference type="ARBA" id="ARBA00023242"/>
    </source>
</evidence>
<evidence type="ECO:0000259" key="11">
    <source>
        <dbReference type="PROSITE" id="PS50199"/>
    </source>
</evidence>
<evidence type="ECO:0000256" key="2">
    <source>
        <dbReference type="ARBA" id="ARBA00022723"/>
    </source>
</evidence>
<dbReference type="InterPro" id="IPR000504">
    <property type="entry name" value="RRM_dom"/>
</dbReference>
<dbReference type="GO" id="GO:0000398">
    <property type="term" value="P:mRNA splicing, via spliceosome"/>
    <property type="evidence" value="ECO:0007669"/>
    <property type="project" value="TreeGrafter"/>
</dbReference>
<dbReference type="OMA" id="RTYETET"/>
<evidence type="ECO:0000256" key="4">
    <source>
        <dbReference type="ARBA" id="ARBA00022833"/>
    </source>
</evidence>
<dbReference type="OrthoDB" id="439808at2759"/>
<feature type="compositionally biased region" description="Low complexity" evidence="9">
    <location>
        <begin position="1"/>
        <end position="16"/>
    </location>
</feature>
<gene>
    <name evidence="12" type="ORF">HMPREF1544_09153</name>
</gene>
<dbReference type="PROSITE" id="PS01358">
    <property type="entry name" value="ZF_RANBP2_1"/>
    <property type="match status" value="1"/>
</dbReference>
<feature type="domain" description="RRM" evidence="10">
    <location>
        <begin position="100"/>
        <end position="179"/>
    </location>
</feature>
<dbReference type="VEuPathDB" id="FungiDB:HMPREF1544_09153"/>
<evidence type="ECO:0000256" key="1">
    <source>
        <dbReference type="ARBA" id="ARBA00004123"/>
    </source>
</evidence>
<reference evidence="13" key="1">
    <citation type="submission" date="2013-05" db="EMBL/GenBank/DDBJ databases">
        <title>The Genome sequence of Mucor circinelloides f. circinelloides 1006PhL.</title>
        <authorList>
            <consortium name="The Broad Institute Genomics Platform"/>
            <person name="Cuomo C."/>
            <person name="Earl A."/>
            <person name="Findley K."/>
            <person name="Lee S.C."/>
            <person name="Walker B."/>
            <person name="Young S."/>
            <person name="Zeng Q."/>
            <person name="Gargeya S."/>
            <person name="Fitzgerald M."/>
            <person name="Haas B."/>
            <person name="Abouelleil A."/>
            <person name="Allen A.W."/>
            <person name="Alvarado L."/>
            <person name="Arachchi H.M."/>
            <person name="Berlin A.M."/>
            <person name="Chapman S.B."/>
            <person name="Gainer-Dewar J."/>
            <person name="Goldberg J."/>
            <person name="Griggs A."/>
            <person name="Gujja S."/>
            <person name="Hansen M."/>
            <person name="Howarth C."/>
            <person name="Imamovic A."/>
            <person name="Ireland A."/>
            <person name="Larimer J."/>
            <person name="McCowan C."/>
            <person name="Murphy C."/>
            <person name="Pearson M."/>
            <person name="Poon T.W."/>
            <person name="Priest M."/>
            <person name="Roberts A."/>
            <person name="Saif S."/>
            <person name="Shea T."/>
            <person name="Sisk P."/>
            <person name="Sykes S."/>
            <person name="Wortman J."/>
            <person name="Nusbaum C."/>
            <person name="Birren B."/>
        </authorList>
    </citation>
    <scope>NUCLEOTIDE SEQUENCE [LARGE SCALE GENOMIC DNA]</scope>
    <source>
        <strain evidence="13">1006PhL</strain>
    </source>
</reference>
<dbReference type="AlphaFoldDB" id="S2JNC3"/>
<feature type="domain" description="RanBP2-type" evidence="11">
    <location>
        <begin position="185"/>
        <end position="214"/>
    </location>
</feature>
<dbReference type="InterPro" id="IPR036443">
    <property type="entry name" value="Znf_RanBP2_sf"/>
</dbReference>
<evidence type="ECO:0008006" key="14">
    <source>
        <dbReference type="Google" id="ProtNLM"/>
    </source>
</evidence>
<dbReference type="EMBL" id="KE124049">
    <property type="protein sequence ID" value="EPB84093.1"/>
    <property type="molecule type" value="Genomic_DNA"/>
</dbReference>
<dbReference type="PROSITE" id="PS50102">
    <property type="entry name" value="RRM"/>
    <property type="match status" value="2"/>
</dbReference>
<sequence length="420" mass="49131">MSSSRRTYSSSSSSRDSSSRRRSRSPTRSRQDYNEQSKDKYRHNGRQSSSYHENRSRHHDSNNRHHSSHRDNEYEDNRNRRNHHPYSEDFRQDSKLEPNINVVLRNLPDRAREVDIEQKLNSMEASIDDVSLIKDRDSGESRKFAFIRFTSVGHAIQFVEKHRTFDMDSYIVRVDYCKKNNVADDKEEWRCTKCGNFNPTSRRNCLECRQSFSSSAAEKRTYETETIEINDGTKDISSSPSKMLLLRQLDHLSTEESIYNAVHSLQGVYRAILIRDKLTKMSCEFAFVEFSDIESARLALDYCRELLTIDGRRVTVSFANQESFIPVYGQSEWFIPADTIDGLWAYWDKSAYASQYSFAIVEERKRREEEQKRVKEEELKKAQQVKESLEDDLSAFYADMGDFGADEDTNSDIFAVPKLK</sequence>
<keyword evidence="4" id="KW-0862">Zinc</keyword>
<feature type="compositionally biased region" description="Basic and acidic residues" evidence="9">
    <location>
        <begin position="59"/>
        <end position="94"/>
    </location>
</feature>
<keyword evidence="3 7" id="KW-0863">Zinc-finger</keyword>
<evidence type="ECO:0000256" key="7">
    <source>
        <dbReference type="PROSITE-ProRule" id="PRU00322"/>
    </source>
</evidence>
<dbReference type="InterPro" id="IPR001876">
    <property type="entry name" value="Znf_RanBP2"/>
</dbReference>
<dbReference type="PANTHER" id="PTHR13948">
    <property type="entry name" value="RNA-BINDING PROTEIN"/>
    <property type="match status" value="1"/>
</dbReference>
<dbReference type="PANTHER" id="PTHR13948:SF3">
    <property type="entry name" value="FI21118P1"/>
    <property type="match status" value="1"/>
</dbReference>
<keyword evidence="6" id="KW-0694">RNA-binding</keyword>
<accession>S2JNC3</accession>
<dbReference type="STRING" id="1220926.S2JNC3"/>
<keyword evidence="13" id="KW-1185">Reference proteome</keyword>
<dbReference type="InterPro" id="IPR012677">
    <property type="entry name" value="Nucleotide-bd_a/b_plait_sf"/>
</dbReference>
<evidence type="ECO:0000313" key="12">
    <source>
        <dbReference type="EMBL" id="EPB84093.1"/>
    </source>
</evidence>
<proteinExistence type="predicted"/>
<feature type="region of interest" description="Disordered" evidence="9">
    <location>
        <begin position="1"/>
        <end position="94"/>
    </location>
</feature>
<evidence type="ECO:0000256" key="8">
    <source>
        <dbReference type="SAM" id="Coils"/>
    </source>
</evidence>
<protein>
    <recommendedName>
        <fullName evidence="14">RanBP2-type domain-containing protein</fullName>
    </recommendedName>
</protein>
<evidence type="ECO:0000256" key="9">
    <source>
        <dbReference type="SAM" id="MobiDB-lite"/>
    </source>
</evidence>
<name>S2JNC3_MUCC1</name>
<dbReference type="eggNOG" id="KOG0154">
    <property type="taxonomic scope" value="Eukaryota"/>
</dbReference>
<feature type="domain" description="RRM" evidence="10">
    <location>
        <begin position="242"/>
        <end position="321"/>
    </location>
</feature>
<dbReference type="PROSITE" id="PS50199">
    <property type="entry name" value="ZF_RANBP2_2"/>
    <property type="match status" value="1"/>
</dbReference>
<feature type="coiled-coil region" evidence="8">
    <location>
        <begin position="358"/>
        <end position="399"/>
    </location>
</feature>
<keyword evidence="5" id="KW-0539">Nucleus</keyword>
<organism evidence="12 13">
    <name type="scientific">Mucor circinelloides f. circinelloides (strain 1006PhL)</name>
    <name type="common">Mucormycosis agent</name>
    <name type="synonym">Calyptromyces circinelloides</name>
    <dbReference type="NCBI Taxonomy" id="1220926"/>
    <lineage>
        <taxon>Eukaryota</taxon>
        <taxon>Fungi</taxon>
        <taxon>Fungi incertae sedis</taxon>
        <taxon>Mucoromycota</taxon>
        <taxon>Mucoromycotina</taxon>
        <taxon>Mucoromycetes</taxon>
        <taxon>Mucorales</taxon>
        <taxon>Mucorineae</taxon>
        <taxon>Mucoraceae</taxon>
        <taxon>Mucor</taxon>
    </lineage>
</organism>
<keyword evidence="2" id="KW-0479">Metal-binding</keyword>
<dbReference type="GO" id="GO:0008270">
    <property type="term" value="F:zinc ion binding"/>
    <property type="evidence" value="ECO:0007669"/>
    <property type="project" value="UniProtKB-KW"/>
</dbReference>
<dbReference type="InterPro" id="IPR035979">
    <property type="entry name" value="RBD_domain_sf"/>
</dbReference>
<dbReference type="GO" id="GO:0005634">
    <property type="term" value="C:nucleus"/>
    <property type="evidence" value="ECO:0007669"/>
    <property type="project" value="UniProtKB-SubCell"/>
</dbReference>
<dbReference type="Gene3D" id="3.30.70.330">
    <property type="match status" value="2"/>
</dbReference>
<dbReference type="GO" id="GO:0003723">
    <property type="term" value="F:RNA binding"/>
    <property type="evidence" value="ECO:0007669"/>
    <property type="project" value="UniProtKB-UniRule"/>
</dbReference>
<dbReference type="Pfam" id="PF00076">
    <property type="entry name" value="RRM_1"/>
    <property type="match status" value="2"/>
</dbReference>
<keyword evidence="8" id="KW-0175">Coiled coil</keyword>
<dbReference type="InParanoid" id="S2JNC3"/>
<evidence type="ECO:0000259" key="10">
    <source>
        <dbReference type="PROSITE" id="PS50102"/>
    </source>
</evidence>
<comment type="subcellular location">
    <subcellularLocation>
        <location evidence="1">Nucleus</location>
    </subcellularLocation>
</comment>
<dbReference type="Proteomes" id="UP000014254">
    <property type="component" value="Unassembled WGS sequence"/>
</dbReference>